<dbReference type="PANTHER" id="PTHR12534">
    <property type="entry name" value="30S RIBOSOMAL PROTEIN S2 PROKARYOTIC AND ORGANELLAR"/>
    <property type="match status" value="1"/>
</dbReference>
<dbReference type="Proteomes" id="UP000177507">
    <property type="component" value="Unassembled WGS sequence"/>
</dbReference>
<comment type="similarity">
    <text evidence="1 5">Belongs to the universal ribosomal protein uS2 family.</text>
</comment>
<evidence type="ECO:0000256" key="2">
    <source>
        <dbReference type="ARBA" id="ARBA00022980"/>
    </source>
</evidence>
<dbReference type="SUPFAM" id="SSF52313">
    <property type="entry name" value="Ribosomal protein S2"/>
    <property type="match status" value="1"/>
</dbReference>
<organism evidence="6 7">
    <name type="scientific">Candidatus Yanofskybacteria bacterium RIFCSPHIGHO2_01_FULL_44_17</name>
    <dbReference type="NCBI Taxonomy" id="1802668"/>
    <lineage>
        <taxon>Bacteria</taxon>
        <taxon>Candidatus Yanofskyibacteriota</taxon>
    </lineage>
</organism>
<proteinExistence type="inferred from homology"/>
<keyword evidence="2 5" id="KW-0689">Ribosomal protein</keyword>
<comment type="caution">
    <text evidence="6">The sequence shown here is derived from an EMBL/GenBank/DDBJ whole genome shotgun (WGS) entry which is preliminary data.</text>
</comment>
<dbReference type="EMBL" id="MGJI01000016">
    <property type="protein sequence ID" value="OGN04914.1"/>
    <property type="molecule type" value="Genomic_DNA"/>
</dbReference>
<dbReference type="InterPro" id="IPR005706">
    <property type="entry name" value="Ribosomal_uS2_bac/mit/plastid"/>
</dbReference>
<dbReference type="STRING" id="1802668.A2831_02570"/>
<dbReference type="PANTHER" id="PTHR12534:SF0">
    <property type="entry name" value="SMALL RIBOSOMAL SUBUNIT PROTEIN US2M"/>
    <property type="match status" value="1"/>
</dbReference>
<evidence type="ECO:0000256" key="5">
    <source>
        <dbReference type="HAMAP-Rule" id="MF_00291"/>
    </source>
</evidence>
<dbReference type="InterPro" id="IPR023591">
    <property type="entry name" value="Ribosomal_uS2_flav_dom_sf"/>
</dbReference>
<dbReference type="GO" id="GO:0006412">
    <property type="term" value="P:translation"/>
    <property type="evidence" value="ECO:0007669"/>
    <property type="project" value="UniProtKB-UniRule"/>
</dbReference>
<sequence>MSETTTQQFIPAYEDMVKAGMHFGRKKTIFHPNMKPYVYSVKDNVYILDLIKTTASILEAIDFLKKSIAEGKMILFVGPTKQSAEATKATAEALNMPFVINRWLGGTLTNFKTVVGRVKYLEELEKKQAEGGFEGLTKKEKILKEREIAALKIKFDGMRKLSRVPDVIFVTSLKEGQLPVHEAKIAKVKIVCIVNTDSDPKQVDYPIAANDNSKKSVELILEAIKNGAAASNSGSVEEVKD</sequence>
<dbReference type="Gene3D" id="3.40.50.10490">
    <property type="entry name" value="Glucose-6-phosphate isomerase like protein, domain 1"/>
    <property type="match status" value="1"/>
</dbReference>
<dbReference type="Pfam" id="PF00318">
    <property type="entry name" value="Ribosomal_S2"/>
    <property type="match status" value="1"/>
</dbReference>
<dbReference type="HAMAP" id="MF_00291_B">
    <property type="entry name" value="Ribosomal_uS2_B"/>
    <property type="match status" value="1"/>
</dbReference>
<evidence type="ECO:0000256" key="1">
    <source>
        <dbReference type="ARBA" id="ARBA00006242"/>
    </source>
</evidence>
<dbReference type="NCBIfam" id="TIGR01011">
    <property type="entry name" value="rpsB_bact"/>
    <property type="match status" value="1"/>
</dbReference>
<dbReference type="CDD" id="cd01425">
    <property type="entry name" value="RPS2"/>
    <property type="match status" value="1"/>
</dbReference>
<dbReference type="Gene3D" id="1.10.287.610">
    <property type="entry name" value="Helix hairpin bin"/>
    <property type="match status" value="1"/>
</dbReference>
<dbReference type="InterPro" id="IPR001865">
    <property type="entry name" value="Ribosomal_uS2"/>
</dbReference>
<accession>A0A1F8EVM1</accession>
<dbReference type="AlphaFoldDB" id="A0A1F8EVM1"/>
<gene>
    <name evidence="5" type="primary">rpsB</name>
    <name evidence="6" type="ORF">A2831_02570</name>
</gene>
<evidence type="ECO:0000313" key="7">
    <source>
        <dbReference type="Proteomes" id="UP000177507"/>
    </source>
</evidence>
<dbReference type="GO" id="GO:0022627">
    <property type="term" value="C:cytosolic small ribosomal subunit"/>
    <property type="evidence" value="ECO:0007669"/>
    <property type="project" value="TreeGrafter"/>
</dbReference>
<dbReference type="PRINTS" id="PR00395">
    <property type="entry name" value="RIBOSOMALS2"/>
</dbReference>
<name>A0A1F8EVM1_9BACT</name>
<evidence type="ECO:0000256" key="4">
    <source>
        <dbReference type="ARBA" id="ARBA00035256"/>
    </source>
</evidence>
<evidence type="ECO:0000256" key="3">
    <source>
        <dbReference type="ARBA" id="ARBA00023274"/>
    </source>
</evidence>
<evidence type="ECO:0000313" key="6">
    <source>
        <dbReference type="EMBL" id="OGN04914.1"/>
    </source>
</evidence>
<dbReference type="GO" id="GO:0003735">
    <property type="term" value="F:structural constituent of ribosome"/>
    <property type="evidence" value="ECO:0007669"/>
    <property type="project" value="InterPro"/>
</dbReference>
<keyword evidence="3 5" id="KW-0687">Ribonucleoprotein</keyword>
<protein>
    <recommendedName>
        <fullName evidence="4 5">Small ribosomal subunit protein uS2</fullName>
    </recommendedName>
</protein>
<reference evidence="6 7" key="1">
    <citation type="journal article" date="2016" name="Nat. Commun.">
        <title>Thousands of microbial genomes shed light on interconnected biogeochemical processes in an aquifer system.</title>
        <authorList>
            <person name="Anantharaman K."/>
            <person name="Brown C.T."/>
            <person name="Hug L.A."/>
            <person name="Sharon I."/>
            <person name="Castelle C.J."/>
            <person name="Probst A.J."/>
            <person name="Thomas B.C."/>
            <person name="Singh A."/>
            <person name="Wilkins M.J."/>
            <person name="Karaoz U."/>
            <person name="Brodie E.L."/>
            <person name="Williams K.H."/>
            <person name="Hubbard S.S."/>
            <person name="Banfield J.F."/>
        </authorList>
    </citation>
    <scope>NUCLEOTIDE SEQUENCE [LARGE SCALE GENOMIC DNA]</scope>
</reference>